<dbReference type="FunFam" id="3.30.200.20:FF:000121">
    <property type="entry name" value="Ribosomal protein S6 kinase"/>
    <property type="match status" value="1"/>
</dbReference>
<keyword evidence="9 12" id="KW-0067">ATP-binding</keyword>
<feature type="domain" description="Protein kinase" evidence="16">
    <location>
        <begin position="62"/>
        <end position="321"/>
    </location>
</feature>
<feature type="binding site" evidence="14">
    <location>
        <begin position="68"/>
        <end position="76"/>
    </location>
    <ligand>
        <name>ATP</name>
        <dbReference type="ChEBI" id="CHEBI:30616"/>
    </ligand>
</feature>
<dbReference type="PROSITE" id="PS00107">
    <property type="entry name" value="PROTEIN_KINASE_ATP"/>
    <property type="match status" value="2"/>
</dbReference>
<dbReference type="GO" id="GO:0045786">
    <property type="term" value="P:negative regulation of cell cycle"/>
    <property type="evidence" value="ECO:0007669"/>
    <property type="project" value="Ensembl"/>
</dbReference>
<dbReference type="GO" id="GO:0008285">
    <property type="term" value="P:negative regulation of cell population proliferation"/>
    <property type="evidence" value="ECO:0007669"/>
    <property type="project" value="Ensembl"/>
</dbReference>
<evidence type="ECO:0000256" key="7">
    <source>
        <dbReference type="ARBA" id="ARBA00022741"/>
    </source>
</evidence>
<dbReference type="InterPro" id="IPR008271">
    <property type="entry name" value="Ser/Thr_kinase_AS"/>
</dbReference>
<gene>
    <name evidence="18" type="primary">RPS6KA2</name>
</gene>
<dbReference type="Pfam" id="PF00433">
    <property type="entry name" value="Pkinase_C"/>
    <property type="match status" value="1"/>
</dbReference>
<dbReference type="GO" id="GO:0005737">
    <property type="term" value="C:cytoplasm"/>
    <property type="evidence" value="ECO:0007669"/>
    <property type="project" value="Ensembl"/>
</dbReference>
<evidence type="ECO:0000256" key="1">
    <source>
        <dbReference type="ARBA" id="ARBA00001946"/>
    </source>
</evidence>
<dbReference type="FunFam" id="1.10.510.10:FF:000010">
    <property type="entry name" value="Ribosomal protein S6 kinase"/>
    <property type="match status" value="1"/>
</dbReference>
<dbReference type="CDD" id="cd14178">
    <property type="entry name" value="STKc_RSK3_C"/>
    <property type="match status" value="1"/>
</dbReference>
<keyword evidence="19" id="KW-1185">Reference proteome</keyword>
<feature type="binding site" evidence="14 15">
    <location>
        <position position="447"/>
    </location>
    <ligand>
        <name>ATP</name>
        <dbReference type="ChEBI" id="CHEBI:30616"/>
    </ligand>
</feature>
<sequence>MPIAHLLELWKGIEVEPMETEPVVEDTALDEEPVKEEEGIVKEIDISHHVKEGFEKADPSQFELLKVLGQGSYGKVFLVRKIKGSDAGQLYAMKVLKKATLKVRDRVRSKMERDILAEVNHPFIVKLHYAFQTEGKLYLILDFLRGGDLFTRLSKEVMFTEEDVKFYLAELALALDHLHGLGIIYRDLKPENILLDEEGHIKITDFGLSKEAIDHDKRAYSFCGTIEYMAPEVVNRRGHTQSADWWSFGVLMFEMLTGSLPFQGKDRKETMALILKAKLGMPQFLSIEAQSLLRALFKRNPSNRLGAGFDGVEEIKRHPFFVTIDWNKLYRKEIKPPFKPAVGRPEDTFHFDPEFTSRTPTDSPGVPPSANAHHLFRGFSFVASNLVQEPAQQDVHKITVHPIVQQLHGNNIHFTDGYEIKEDIGIGSYSVCKRCVHKATETEFAVKIIDKSKRDPSEEIEILLRYGQHPNIITLKDVYDDGKYVYLVMELMRGGELLDRILRQKCFSEREASAVLCTITRTVDYLHSQGVVHRDLKPSNILYMDESGNPDSIRICDFGFAKQLRAENGLLMTPCYTANFVAPEVLKRQGYDAACDIWSLGILLYTMLAGFTPFANGPDDTPEEILARIGSGKYALTGGNWDSVSDTAKDIVSKMLHVDPHQRLTAVQVLRHPWIVNREYLSQNQLSRQDVHLVKGAMAATYFALNRTPQAPRLEPVLSSNLAQRRGMKRLTSTRL</sequence>
<comment type="catalytic activity">
    <reaction evidence="10 12">
        <text>L-threonyl-[protein] + ATP = O-phospho-L-threonyl-[protein] + ADP + H(+)</text>
        <dbReference type="Rhea" id="RHEA:46608"/>
        <dbReference type="Rhea" id="RHEA-COMP:11060"/>
        <dbReference type="Rhea" id="RHEA-COMP:11605"/>
        <dbReference type="ChEBI" id="CHEBI:15378"/>
        <dbReference type="ChEBI" id="CHEBI:30013"/>
        <dbReference type="ChEBI" id="CHEBI:30616"/>
        <dbReference type="ChEBI" id="CHEBI:61977"/>
        <dbReference type="ChEBI" id="CHEBI:456216"/>
        <dbReference type="EC" id="2.7.11.1"/>
    </reaction>
</comment>
<dbReference type="CDD" id="cd05582">
    <property type="entry name" value="STKc_RSK_N"/>
    <property type="match status" value="1"/>
</dbReference>
<reference evidence="18" key="2">
    <citation type="submission" date="2025-09" db="UniProtKB">
        <authorList>
            <consortium name="Ensembl"/>
        </authorList>
    </citation>
    <scope>IDENTIFICATION</scope>
</reference>
<dbReference type="InterPro" id="IPR017892">
    <property type="entry name" value="Pkinase_C"/>
</dbReference>
<evidence type="ECO:0000256" key="12">
    <source>
        <dbReference type="PIRNR" id="PIRNR000606"/>
    </source>
</evidence>
<proteinExistence type="inferred from homology"/>
<name>A0A8B9BWX1_9AVES</name>
<evidence type="ECO:0000256" key="9">
    <source>
        <dbReference type="ARBA" id="ARBA00022840"/>
    </source>
</evidence>
<feature type="active site" description="Proton acceptor" evidence="13">
    <location>
        <position position="187"/>
    </location>
</feature>
<dbReference type="AlphaFoldDB" id="A0A8B9BWX1"/>
<feature type="binding site" evidence="14">
    <location>
        <begin position="424"/>
        <end position="432"/>
    </location>
    <ligand>
        <name>ATP</name>
        <dbReference type="ChEBI" id="CHEBI:30616"/>
    </ligand>
</feature>
<evidence type="ECO:0000256" key="2">
    <source>
        <dbReference type="ARBA" id="ARBA00009804"/>
    </source>
</evidence>
<evidence type="ECO:0000256" key="5">
    <source>
        <dbReference type="ARBA" id="ARBA00022679"/>
    </source>
</evidence>
<evidence type="ECO:0000259" key="16">
    <source>
        <dbReference type="PROSITE" id="PS50011"/>
    </source>
</evidence>
<dbReference type="InterPro" id="IPR042766">
    <property type="entry name" value="RSK3_STKc"/>
</dbReference>
<dbReference type="PROSITE" id="PS50011">
    <property type="entry name" value="PROTEIN_KINASE_DOM"/>
    <property type="match status" value="2"/>
</dbReference>
<evidence type="ECO:0000256" key="8">
    <source>
        <dbReference type="ARBA" id="ARBA00022777"/>
    </source>
</evidence>
<keyword evidence="8 12" id="KW-0418">Kinase</keyword>
<evidence type="ECO:0000256" key="15">
    <source>
        <dbReference type="PROSITE-ProRule" id="PRU10141"/>
    </source>
</evidence>
<evidence type="ECO:0000256" key="14">
    <source>
        <dbReference type="PIRSR" id="PIRSR000606-51"/>
    </source>
</evidence>
<dbReference type="GeneTree" id="ENSGT00940000159956"/>
<accession>A0A8B9BWX1</accession>
<dbReference type="SUPFAM" id="SSF56112">
    <property type="entry name" value="Protein kinase-like (PK-like)"/>
    <property type="match status" value="2"/>
</dbReference>
<reference evidence="18" key="1">
    <citation type="submission" date="2025-08" db="UniProtKB">
        <authorList>
            <consortium name="Ensembl"/>
        </authorList>
    </citation>
    <scope>IDENTIFICATION</scope>
</reference>
<evidence type="ECO:0000256" key="4">
    <source>
        <dbReference type="ARBA" id="ARBA00022553"/>
    </source>
</evidence>
<keyword evidence="4" id="KW-0597">Phosphoprotein</keyword>
<dbReference type="InterPro" id="IPR041906">
    <property type="entry name" value="RSK_N"/>
</dbReference>
<dbReference type="SMART" id="SM00133">
    <property type="entry name" value="S_TK_X"/>
    <property type="match status" value="1"/>
</dbReference>
<dbReference type="InterPro" id="IPR000719">
    <property type="entry name" value="Prot_kinase_dom"/>
</dbReference>
<dbReference type="InterPro" id="IPR017441">
    <property type="entry name" value="Protein_kinase_ATP_BS"/>
</dbReference>
<dbReference type="SMART" id="SM00220">
    <property type="entry name" value="S_TKc"/>
    <property type="match status" value="2"/>
</dbReference>
<dbReference type="GO" id="GO:0043065">
    <property type="term" value="P:positive regulation of apoptotic process"/>
    <property type="evidence" value="ECO:0007669"/>
    <property type="project" value="Ensembl"/>
</dbReference>
<dbReference type="GO" id="GO:0000287">
    <property type="term" value="F:magnesium ion binding"/>
    <property type="evidence" value="ECO:0007669"/>
    <property type="project" value="InterPro"/>
</dbReference>
<evidence type="ECO:0000256" key="10">
    <source>
        <dbReference type="ARBA" id="ARBA00047899"/>
    </source>
</evidence>
<organism evidence="18 19">
    <name type="scientific">Anser brachyrhynchus</name>
    <name type="common">Pink-footed goose</name>
    <dbReference type="NCBI Taxonomy" id="132585"/>
    <lineage>
        <taxon>Eukaryota</taxon>
        <taxon>Metazoa</taxon>
        <taxon>Chordata</taxon>
        <taxon>Craniata</taxon>
        <taxon>Vertebrata</taxon>
        <taxon>Euteleostomi</taxon>
        <taxon>Archelosauria</taxon>
        <taxon>Archosauria</taxon>
        <taxon>Dinosauria</taxon>
        <taxon>Saurischia</taxon>
        <taxon>Theropoda</taxon>
        <taxon>Coelurosauria</taxon>
        <taxon>Aves</taxon>
        <taxon>Neognathae</taxon>
        <taxon>Galloanserae</taxon>
        <taxon>Anseriformes</taxon>
        <taxon>Anatidae</taxon>
        <taxon>Anserinae</taxon>
        <taxon>Anser</taxon>
    </lineage>
</organism>
<dbReference type="GO" id="GO:0035556">
    <property type="term" value="P:intracellular signal transduction"/>
    <property type="evidence" value="ECO:0007669"/>
    <property type="project" value="InterPro"/>
</dbReference>
<evidence type="ECO:0000256" key="13">
    <source>
        <dbReference type="PIRSR" id="PIRSR000606-50"/>
    </source>
</evidence>
<dbReference type="PROSITE" id="PS51285">
    <property type="entry name" value="AGC_KINASE_CTER"/>
    <property type="match status" value="1"/>
</dbReference>
<evidence type="ECO:0000259" key="17">
    <source>
        <dbReference type="PROSITE" id="PS51285"/>
    </source>
</evidence>
<evidence type="ECO:0000256" key="3">
    <source>
        <dbReference type="ARBA" id="ARBA00022527"/>
    </source>
</evidence>
<keyword evidence="6" id="KW-0677">Repeat</keyword>
<feature type="domain" description="AGC-kinase C-terminal" evidence="17">
    <location>
        <begin position="322"/>
        <end position="391"/>
    </location>
</feature>
<dbReference type="FunFam" id="3.30.200.20:FF:000013">
    <property type="entry name" value="Ribosomal protein S6 kinase"/>
    <property type="match status" value="1"/>
</dbReference>
<dbReference type="Gene3D" id="1.10.510.10">
    <property type="entry name" value="Transferase(Phosphotransferase) domain 1"/>
    <property type="match status" value="2"/>
</dbReference>
<keyword evidence="7 12" id="KW-0547">Nucleotide-binding</keyword>
<feature type="active site" description="Proton acceptor" evidence="13">
    <location>
        <position position="535"/>
    </location>
</feature>
<comment type="catalytic activity">
    <reaction evidence="11 12">
        <text>L-seryl-[protein] + ATP = O-phospho-L-seryl-[protein] + ADP + H(+)</text>
        <dbReference type="Rhea" id="RHEA:17989"/>
        <dbReference type="Rhea" id="RHEA-COMP:9863"/>
        <dbReference type="Rhea" id="RHEA-COMP:11604"/>
        <dbReference type="ChEBI" id="CHEBI:15378"/>
        <dbReference type="ChEBI" id="CHEBI:29999"/>
        <dbReference type="ChEBI" id="CHEBI:30616"/>
        <dbReference type="ChEBI" id="CHEBI:83421"/>
        <dbReference type="ChEBI" id="CHEBI:456216"/>
        <dbReference type="EC" id="2.7.11.1"/>
    </reaction>
</comment>
<dbReference type="GO" id="GO:0005524">
    <property type="term" value="F:ATP binding"/>
    <property type="evidence" value="ECO:0007669"/>
    <property type="project" value="UniProtKB-UniRule"/>
</dbReference>
<comment type="similarity">
    <text evidence="2 12">Belongs to the protein kinase superfamily. AGC Ser/Thr protein kinase family. S6 kinase subfamily.</text>
</comment>
<dbReference type="Pfam" id="PF00069">
    <property type="entry name" value="Pkinase"/>
    <property type="match status" value="2"/>
</dbReference>
<dbReference type="GO" id="GO:0005654">
    <property type="term" value="C:nucleoplasm"/>
    <property type="evidence" value="ECO:0007669"/>
    <property type="project" value="Ensembl"/>
</dbReference>
<dbReference type="GO" id="GO:0004712">
    <property type="term" value="F:protein serine/threonine/tyrosine kinase activity"/>
    <property type="evidence" value="ECO:0007669"/>
    <property type="project" value="Ensembl"/>
</dbReference>
<comment type="cofactor">
    <cofactor evidence="1 12">
        <name>Mg(2+)</name>
        <dbReference type="ChEBI" id="CHEBI:18420"/>
    </cofactor>
</comment>
<keyword evidence="3 12" id="KW-0723">Serine/threonine-protein kinase</keyword>
<evidence type="ECO:0000313" key="19">
    <source>
        <dbReference type="Proteomes" id="UP000694426"/>
    </source>
</evidence>
<protein>
    <recommendedName>
        <fullName evidence="12">Ribosomal protein S6 kinase</fullName>
        <ecNumber evidence="12">2.7.11.1</ecNumber>
    </recommendedName>
</protein>
<dbReference type="PIRSF" id="PIRSF000606">
    <property type="entry name" value="Ribsml_S6_kin_2"/>
    <property type="match status" value="1"/>
</dbReference>
<dbReference type="FunFam" id="1.10.510.10:FF:000041">
    <property type="entry name" value="Ribosomal protein S6 kinase"/>
    <property type="match status" value="1"/>
</dbReference>
<dbReference type="Gene3D" id="3.30.200.20">
    <property type="entry name" value="Phosphorylase Kinase, domain 1"/>
    <property type="match status" value="2"/>
</dbReference>
<feature type="domain" description="Protein kinase" evidence="16">
    <location>
        <begin position="418"/>
        <end position="675"/>
    </location>
</feature>
<dbReference type="InterPro" id="IPR011009">
    <property type="entry name" value="Kinase-like_dom_sf"/>
</dbReference>
<dbReference type="EC" id="2.7.11.1" evidence="12"/>
<dbReference type="InterPro" id="IPR000961">
    <property type="entry name" value="AGC-kinase_C"/>
</dbReference>
<dbReference type="GO" id="GO:0004711">
    <property type="term" value="F:ribosomal protein S6 kinase activity"/>
    <property type="evidence" value="ECO:0007669"/>
    <property type="project" value="InterPro"/>
</dbReference>
<keyword evidence="5 12" id="KW-0808">Transferase</keyword>
<evidence type="ECO:0000256" key="6">
    <source>
        <dbReference type="ARBA" id="ARBA00022737"/>
    </source>
</evidence>
<dbReference type="Proteomes" id="UP000694426">
    <property type="component" value="Unplaced"/>
</dbReference>
<evidence type="ECO:0000256" key="11">
    <source>
        <dbReference type="ARBA" id="ARBA00048679"/>
    </source>
</evidence>
<dbReference type="Ensembl" id="ENSABRT00000014611.1">
    <property type="protein sequence ID" value="ENSABRP00000010223.1"/>
    <property type="gene ID" value="ENSABRG00000009159.1"/>
</dbReference>
<dbReference type="InterPro" id="IPR016239">
    <property type="entry name" value="Ribosomal_S6_kinase_II"/>
</dbReference>
<feature type="binding site" evidence="14 15">
    <location>
        <position position="94"/>
    </location>
    <ligand>
        <name>ATP</name>
        <dbReference type="ChEBI" id="CHEBI:30616"/>
    </ligand>
</feature>
<dbReference type="PANTHER" id="PTHR24351">
    <property type="entry name" value="RIBOSOMAL PROTEIN S6 KINASE"/>
    <property type="match status" value="1"/>
</dbReference>
<evidence type="ECO:0000313" key="18">
    <source>
        <dbReference type="Ensembl" id="ENSABRP00000010223.1"/>
    </source>
</evidence>
<dbReference type="PROSITE" id="PS00108">
    <property type="entry name" value="PROTEIN_KINASE_ST"/>
    <property type="match status" value="2"/>
</dbReference>